<gene>
    <name evidence="2" type="ORF">BN381_20042</name>
</gene>
<dbReference type="STRING" id="1229780.BN381_20042"/>
<name>R4YY04_9ACTN</name>
<organism evidence="2 3">
    <name type="scientific">Candidatus Neomicrothrix parvicella RN1</name>
    <dbReference type="NCBI Taxonomy" id="1229780"/>
    <lineage>
        <taxon>Bacteria</taxon>
        <taxon>Bacillati</taxon>
        <taxon>Actinomycetota</taxon>
        <taxon>Acidimicrobiia</taxon>
        <taxon>Acidimicrobiales</taxon>
        <taxon>Microthrixaceae</taxon>
        <taxon>Candidatus Neomicrothrix</taxon>
    </lineage>
</organism>
<proteinExistence type="predicted"/>
<evidence type="ECO:0000256" key="1">
    <source>
        <dbReference type="SAM" id="MobiDB-lite"/>
    </source>
</evidence>
<keyword evidence="3" id="KW-1185">Reference proteome</keyword>
<feature type="region of interest" description="Disordered" evidence="1">
    <location>
        <begin position="26"/>
        <end position="148"/>
    </location>
</feature>
<feature type="compositionally biased region" description="Polar residues" evidence="1">
    <location>
        <begin position="60"/>
        <end position="71"/>
    </location>
</feature>
<feature type="compositionally biased region" description="Low complexity" evidence="1">
    <location>
        <begin position="91"/>
        <end position="101"/>
    </location>
</feature>
<protein>
    <submittedName>
        <fullName evidence="2">Uncharacterized protein</fullName>
    </submittedName>
</protein>
<dbReference type="EMBL" id="CANL01000012">
    <property type="protein sequence ID" value="CCM63218.1"/>
    <property type="molecule type" value="Genomic_DNA"/>
</dbReference>
<reference evidence="2 3" key="1">
    <citation type="journal article" date="2013" name="ISME J.">
        <title>Metabolic model for the filamentous 'Candidatus Microthrix parvicella' based on genomic and metagenomic analyses.</title>
        <authorList>
            <person name="Jon McIlroy S."/>
            <person name="Kristiansen R."/>
            <person name="Albertsen M."/>
            <person name="Michael Karst S."/>
            <person name="Rossetti S."/>
            <person name="Lund Nielsen J."/>
            <person name="Tandoi V."/>
            <person name="James Seviour R."/>
            <person name="Nielsen P.H."/>
        </authorList>
    </citation>
    <scope>NUCLEOTIDE SEQUENCE [LARGE SCALE GENOMIC DNA]</scope>
    <source>
        <strain evidence="2 3">RN1</strain>
    </source>
</reference>
<dbReference type="HOGENOM" id="CLU_1755506_0_0_11"/>
<comment type="caution">
    <text evidence="2">The sequence shown here is derived from an EMBL/GenBank/DDBJ whole genome shotgun (WGS) entry which is preliminary data.</text>
</comment>
<accession>R4YY04</accession>
<feature type="compositionally biased region" description="Basic and acidic residues" evidence="1">
    <location>
        <begin position="40"/>
        <end position="52"/>
    </location>
</feature>
<evidence type="ECO:0000313" key="3">
    <source>
        <dbReference type="Proteomes" id="UP000018291"/>
    </source>
</evidence>
<dbReference type="AlphaFoldDB" id="R4YY04"/>
<sequence>MAAMKSLAELCIVQVNSRANAPVPWRRSWAERPGLGQSHEPPHMRGPGEAEQKGAGGRSQLVSAINVSPNAGATVLDTRGSLDGHTVETGPNAADNPPAAASLPTFGPNSRCTDRGQSLPAKPFYSRYQDRPPPTQQDGYIPVAPSWL</sequence>
<dbReference type="Proteomes" id="UP000018291">
    <property type="component" value="Unassembled WGS sequence"/>
</dbReference>
<evidence type="ECO:0000313" key="2">
    <source>
        <dbReference type="EMBL" id="CCM63218.1"/>
    </source>
</evidence>